<dbReference type="EMBL" id="AGSI01000002">
    <property type="protein sequence ID" value="EIE26909.1"/>
    <property type="molecule type" value="Genomic_DNA"/>
</dbReference>
<name>I0Z8E0_COCSC</name>
<sequence length="297" mass="34519">MIRRNARLRREYLYRKSLEGKERDEYERKRKIRTALEEGKPIPNELRKEEQTLRRQVELEDDNTAVPRTHIDDEYAHAGERDPKILITTSRDPSSRLTQFAKELKLVFPNAQRINRGGQIISELVETCRSHDFTDIVVVHEHRGEPNGMVVCHLPYGPTAFFGVYNTVLRHDIGEKKKVGTISEACPHLIINNFSSRLGERVGNILKYLFPCPKDDSKRVISLVNQADYISFRHHTYEMPRGAKSVVLTECGPRFELKIYQIRLGTLDQQHAENEWVLRAYTRSAKKAKLAEEPEEE</sequence>
<gene>
    <name evidence="2" type="ORF">COCSUDRAFT_21970</name>
</gene>
<evidence type="ECO:0000313" key="2">
    <source>
        <dbReference type="EMBL" id="EIE26909.1"/>
    </source>
</evidence>
<dbReference type="InterPro" id="IPR044281">
    <property type="entry name" value="IMP4/RPF1"/>
</dbReference>
<dbReference type="GeneID" id="17044918"/>
<dbReference type="Proteomes" id="UP000007264">
    <property type="component" value="Unassembled WGS sequence"/>
</dbReference>
<keyword evidence="3" id="KW-1185">Reference proteome</keyword>
<dbReference type="RefSeq" id="XP_005651453.1">
    <property type="nucleotide sequence ID" value="XM_005651396.1"/>
</dbReference>
<accession>I0Z8E0</accession>
<comment type="caution">
    <text evidence="2">The sequence shown here is derived from an EMBL/GenBank/DDBJ whole genome shotgun (WGS) entry which is preliminary data.</text>
</comment>
<dbReference type="STRING" id="574566.I0Z8E0"/>
<dbReference type="GO" id="GO:0005654">
    <property type="term" value="C:nucleoplasm"/>
    <property type="evidence" value="ECO:0007669"/>
    <property type="project" value="UniProtKB-ARBA"/>
</dbReference>
<dbReference type="FunFam" id="3.40.50.10480:FF:000001">
    <property type="entry name" value="IMP4, U3 small nucleolar ribonucleoprotein"/>
    <property type="match status" value="1"/>
</dbReference>
<dbReference type="eggNOG" id="KOG2781">
    <property type="taxonomic scope" value="Eukaryota"/>
</dbReference>
<dbReference type="GO" id="GO:0034457">
    <property type="term" value="C:Mpp10 complex"/>
    <property type="evidence" value="ECO:0007669"/>
    <property type="project" value="UniProtKB-ARBA"/>
</dbReference>
<dbReference type="PANTHER" id="PTHR22734">
    <property type="entry name" value="U3 SMALL NUCLEOLAR RIBONUCLEOPROTEIN PROTEIN IMP4"/>
    <property type="match status" value="1"/>
</dbReference>
<dbReference type="OrthoDB" id="10253204at2759"/>
<dbReference type="GO" id="GO:0006364">
    <property type="term" value="P:rRNA processing"/>
    <property type="evidence" value="ECO:0007669"/>
    <property type="project" value="InterPro"/>
</dbReference>
<proteinExistence type="predicted"/>
<dbReference type="GO" id="GO:0030515">
    <property type="term" value="F:snoRNA binding"/>
    <property type="evidence" value="ECO:0007669"/>
    <property type="project" value="TreeGrafter"/>
</dbReference>
<dbReference type="InterPro" id="IPR007109">
    <property type="entry name" value="Brix"/>
</dbReference>
<feature type="domain" description="Brix" evidence="1">
    <location>
        <begin position="83"/>
        <end position="268"/>
    </location>
</feature>
<dbReference type="KEGG" id="csl:COCSUDRAFT_21970"/>
<dbReference type="SUPFAM" id="SSF52954">
    <property type="entry name" value="Class II aaRS ABD-related"/>
    <property type="match status" value="1"/>
</dbReference>
<evidence type="ECO:0000259" key="1">
    <source>
        <dbReference type="PROSITE" id="PS50833"/>
    </source>
</evidence>
<dbReference type="Pfam" id="PF04427">
    <property type="entry name" value="Brix"/>
    <property type="match status" value="1"/>
</dbReference>
<dbReference type="GO" id="GO:0042134">
    <property type="term" value="F:rRNA primary transcript binding"/>
    <property type="evidence" value="ECO:0007669"/>
    <property type="project" value="InterPro"/>
</dbReference>
<protein>
    <submittedName>
        <fullName evidence="2">Brix-domain-containing protein</fullName>
    </submittedName>
</protein>
<organism evidence="2 3">
    <name type="scientific">Coccomyxa subellipsoidea (strain C-169)</name>
    <name type="common">Green microalga</name>
    <dbReference type="NCBI Taxonomy" id="574566"/>
    <lineage>
        <taxon>Eukaryota</taxon>
        <taxon>Viridiplantae</taxon>
        <taxon>Chlorophyta</taxon>
        <taxon>core chlorophytes</taxon>
        <taxon>Trebouxiophyceae</taxon>
        <taxon>Trebouxiophyceae incertae sedis</taxon>
        <taxon>Coccomyxaceae</taxon>
        <taxon>Coccomyxa</taxon>
        <taxon>Coccomyxa subellipsoidea</taxon>
    </lineage>
</organism>
<dbReference type="AlphaFoldDB" id="I0Z8E0"/>
<dbReference type="GO" id="GO:0042274">
    <property type="term" value="P:ribosomal small subunit biogenesis"/>
    <property type="evidence" value="ECO:0007669"/>
    <property type="project" value="UniProtKB-ARBA"/>
</dbReference>
<dbReference type="PANTHER" id="PTHR22734:SF2">
    <property type="entry name" value="U3 SMALL NUCLEOLAR RIBONUCLEOPROTEIN PROTEIN IMP4"/>
    <property type="match status" value="1"/>
</dbReference>
<reference evidence="2 3" key="1">
    <citation type="journal article" date="2012" name="Genome Biol.">
        <title>The genome of the polar eukaryotic microalga coccomyxa subellipsoidea reveals traits of cold adaptation.</title>
        <authorList>
            <person name="Blanc G."/>
            <person name="Agarkova I."/>
            <person name="Grimwood J."/>
            <person name="Kuo A."/>
            <person name="Brueggeman A."/>
            <person name="Dunigan D."/>
            <person name="Gurnon J."/>
            <person name="Ladunga I."/>
            <person name="Lindquist E."/>
            <person name="Lucas S."/>
            <person name="Pangilinan J."/>
            <person name="Proschold T."/>
            <person name="Salamov A."/>
            <person name="Schmutz J."/>
            <person name="Weeks D."/>
            <person name="Yamada T."/>
            <person name="Claverie J.M."/>
            <person name="Grigoriev I."/>
            <person name="Van Etten J."/>
            <person name="Lomsadze A."/>
            <person name="Borodovsky M."/>
        </authorList>
    </citation>
    <scope>NUCLEOTIDE SEQUENCE [LARGE SCALE GENOMIC DNA]</scope>
    <source>
        <strain evidence="2 3">C-169</strain>
    </source>
</reference>
<dbReference type="Gene3D" id="3.40.50.10480">
    <property type="entry name" value="Probable brix-domain ribosomal biogenesis protein"/>
    <property type="match status" value="1"/>
</dbReference>
<dbReference type="GO" id="GO:0032040">
    <property type="term" value="C:small-subunit processome"/>
    <property type="evidence" value="ECO:0007669"/>
    <property type="project" value="TreeGrafter"/>
</dbReference>
<dbReference type="PROSITE" id="PS50833">
    <property type="entry name" value="BRIX"/>
    <property type="match status" value="1"/>
</dbReference>
<dbReference type="SMART" id="SM00879">
    <property type="entry name" value="Brix"/>
    <property type="match status" value="1"/>
</dbReference>
<evidence type="ECO:0000313" key="3">
    <source>
        <dbReference type="Proteomes" id="UP000007264"/>
    </source>
</evidence>